<evidence type="ECO:0000313" key="2">
    <source>
        <dbReference type="EMBL" id="QJA93635.1"/>
    </source>
</evidence>
<organism evidence="1">
    <name type="scientific">viral metagenome</name>
    <dbReference type="NCBI Taxonomy" id="1070528"/>
    <lineage>
        <taxon>unclassified sequences</taxon>
        <taxon>metagenomes</taxon>
        <taxon>organismal metagenomes</taxon>
    </lineage>
</organism>
<dbReference type="EMBL" id="MT144370">
    <property type="protein sequence ID" value="QJA52810.1"/>
    <property type="molecule type" value="Genomic_DNA"/>
</dbReference>
<dbReference type="EMBL" id="MT143165">
    <property type="protein sequence ID" value="QJA93635.1"/>
    <property type="molecule type" value="Genomic_DNA"/>
</dbReference>
<protein>
    <submittedName>
        <fullName evidence="1">Uncharacterized protein</fullName>
    </submittedName>
</protein>
<name>A0A6H2A025_9ZZZZ</name>
<accession>A0A6H2A025</accession>
<dbReference type="AlphaFoldDB" id="A0A6H2A025"/>
<sequence>MDKFWLVVREFESGSWPTSDNYKVVFCSDNKTRAEYRMINLKHRNRKNFYFLMESVGFAKIGCTSGAVYADPIE</sequence>
<proteinExistence type="predicted"/>
<reference evidence="1" key="1">
    <citation type="submission" date="2020-03" db="EMBL/GenBank/DDBJ databases">
        <title>The deep terrestrial virosphere.</title>
        <authorList>
            <person name="Holmfeldt K."/>
            <person name="Nilsson E."/>
            <person name="Simone D."/>
            <person name="Lopez-Fernandez M."/>
            <person name="Wu X."/>
            <person name="de Brujin I."/>
            <person name="Lundin D."/>
            <person name="Andersson A."/>
            <person name="Bertilsson S."/>
            <person name="Dopson M."/>
        </authorList>
    </citation>
    <scope>NUCLEOTIDE SEQUENCE</scope>
    <source>
        <strain evidence="2">MM415B04169</strain>
        <strain evidence="1">TM448A03024</strain>
    </source>
</reference>
<gene>
    <name evidence="2" type="ORF">MM415B04169_0004</name>
    <name evidence="1" type="ORF">TM448A03024_0002</name>
</gene>
<evidence type="ECO:0000313" key="1">
    <source>
        <dbReference type="EMBL" id="QJA52810.1"/>
    </source>
</evidence>